<accession>A0A843WLX8</accession>
<name>A0A843WLX8_COLES</name>
<dbReference type="AlphaFoldDB" id="A0A843WLX8"/>
<protein>
    <submittedName>
        <fullName evidence="1">Uncharacterized protein</fullName>
    </submittedName>
</protein>
<keyword evidence="2" id="KW-1185">Reference proteome</keyword>
<gene>
    <name evidence="1" type="ORF">Taro_037850</name>
</gene>
<reference evidence="1" key="1">
    <citation type="submission" date="2017-07" db="EMBL/GenBank/DDBJ databases">
        <title>Taro Niue Genome Assembly and Annotation.</title>
        <authorList>
            <person name="Atibalentja N."/>
            <person name="Keating K."/>
            <person name="Fields C.J."/>
        </authorList>
    </citation>
    <scope>NUCLEOTIDE SEQUENCE</scope>
    <source>
        <strain evidence="1">Niue_2</strain>
        <tissue evidence="1">Leaf</tissue>
    </source>
</reference>
<organism evidence="1 2">
    <name type="scientific">Colocasia esculenta</name>
    <name type="common">Wild taro</name>
    <name type="synonym">Arum esculentum</name>
    <dbReference type="NCBI Taxonomy" id="4460"/>
    <lineage>
        <taxon>Eukaryota</taxon>
        <taxon>Viridiplantae</taxon>
        <taxon>Streptophyta</taxon>
        <taxon>Embryophyta</taxon>
        <taxon>Tracheophyta</taxon>
        <taxon>Spermatophyta</taxon>
        <taxon>Magnoliopsida</taxon>
        <taxon>Liliopsida</taxon>
        <taxon>Araceae</taxon>
        <taxon>Aroideae</taxon>
        <taxon>Colocasieae</taxon>
        <taxon>Colocasia</taxon>
    </lineage>
</organism>
<sequence length="155" mass="16411">MPAHLHCWFTVWNRGGDRRRDLNASYMPDAIQGTTSVARGAGFCLASDSKDAFKEVKRGVYFGCDLQKCDKSFISARQSRGGSVRRRGGCCGTFHGGFPVILASGGSCGTGTTRGRCSEHGRAIGEEALGCSSASSSGISQLWCGFGGVMADLYH</sequence>
<dbReference type="Proteomes" id="UP000652761">
    <property type="component" value="Unassembled WGS sequence"/>
</dbReference>
<proteinExistence type="predicted"/>
<evidence type="ECO:0000313" key="1">
    <source>
        <dbReference type="EMBL" id="MQM05044.1"/>
    </source>
</evidence>
<evidence type="ECO:0000313" key="2">
    <source>
        <dbReference type="Proteomes" id="UP000652761"/>
    </source>
</evidence>
<dbReference type="EMBL" id="NMUH01003335">
    <property type="protein sequence ID" value="MQM05044.1"/>
    <property type="molecule type" value="Genomic_DNA"/>
</dbReference>
<comment type="caution">
    <text evidence="1">The sequence shown here is derived from an EMBL/GenBank/DDBJ whole genome shotgun (WGS) entry which is preliminary data.</text>
</comment>